<dbReference type="Pfam" id="PF13174">
    <property type="entry name" value="TPR_6"/>
    <property type="match status" value="1"/>
</dbReference>
<dbReference type="GO" id="GO:0019894">
    <property type="term" value="F:kinesin binding"/>
    <property type="evidence" value="ECO:0007669"/>
    <property type="project" value="TreeGrafter"/>
</dbReference>
<evidence type="ECO:0000256" key="2">
    <source>
        <dbReference type="SAM" id="MobiDB-lite"/>
    </source>
</evidence>
<feature type="compositionally biased region" description="Acidic residues" evidence="2">
    <location>
        <begin position="774"/>
        <end position="790"/>
    </location>
</feature>
<gene>
    <name evidence="3" type="ORF">HKI87_04g30040</name>
</gene>
<protein>
    <submittedName>
        <fullName evidence="3">Intraflagellar transport protein 88</fullName>
    </submittedName>
</protein>
<evidence type="ECO:0000256" key="1">
    <source>
        <dbReference type="PROSITE-ProRule" id="PRU00339"/>
    </source>
</evidence>
<organism evidence="3 4">
    <name type="scientific">Chloropicon roscoffensis</name>
    <dbReference type="NCBI Taxonomy" id="1461544"/>
    <lineage>
        <taxon>Eukaryota</taxon>
        <taxon>Viridiplantae</taxon>
        <taxon>Chlorophyta</taxon>
        <taxon>Chloropicophyceae</taxon>
        <taxon>Chloropicales</taxon>
        <taxon>Chloropicaceae</taxon>
        <taxon>Chloropicon</taxon>
    </lineage>
</organism>
<dbReference type="EMBL" id="CP151504">
    <property type="protein sequence ID" value="WZN61469.1"/>
    <property type="molecule type" value="Genomic_DNA"/>
</dbReference>
<keyword evidence="4" id="KW-1185">Reference proteome</keyword>
<accession>A0AAX4P5K7</accession>
<evidence type="ECO:0000313" key="3">
    <source>
        <dbReference type="EMBL" id="WZN61469.1"/>
    </source>
</evidence>
<keyword evidence="1" id="KW-0802">TPR repeat</keyword>
<feature type="region of interest" description="Disordered" evidence="2">
    <location>
        <begin position="1"/>
        <end position="73"/>
    </location>
</feature>
<feature type="repeat" description="TPR" evidence="1">
    <location>
        <begin position="248"/>
        <end position="281"/>
    </location>
</feature>
<dbReference type="Gene3D" id="1.25.40.10">
    <property type="entry name" value="Tetratricopeptide repeat domain"/>
    <property type="match status" value="2"/>
</dbReference>
<name>A0AAX4P5K7_9CHLO</name>
<dbReference type="GO" id="GO:0042073">
    <property type="term" value="P:intraciliary transport"/>
    <property type="evidence" value="ECO:0007669"/>
    <property type="project" value="TreeGrafter"/>
</dbReference>
<dbReference type="AlphaFoldDB" id="A0AAX4P5K7"/>
<dbReference type="SUPFAM" id="SSF48452">
    <property type="entry name" value="TPR-like"/>
    <property type="match status" value="1"/>
</dbReference>
<dbReference type="InterPro" id="IPR019734">
    <property type="entry name" value="TPR_rpt"/>
</dbReference>
<feature type="repeat" description="TPR" evidence="1">
    <location>
        <begin position="530"/>
        <end position="563"/>
    </location>
</feature>
<evidence type="ECO:0000313" key="4">
    <source>
        <dbReference type="Proteomes" id="UP001472866"/>
    </source>
</evidence>
<proteinExistence type="predicted"/>
<dbReference type="PANTHER" id="PTHR44117">
    <property type="entry name" value="INTRAFLAGELLAR TRANSPORT PROTEIN 88 HOMOLOG"/>
    <property type="match status" value="1"/>
</dbReference>
<dbReference type="GO" id="GO:0036064">
    <property type="term" value="C:ciliary basal body"/>
    <property type="evidence" value="ECO:0007669"/>
    <property type="project" value="TreeGrafter"/>
</dbReference>
<dbReference type="SMART" id="SM00028">
    <property type="entry name" value="TPR"/>
    <property type="match status" value="10"/>
</dbReference>
<feature type="region of interest" description="Disordered" evidence="2">
    <location>
        <begin position="723"/>
        <end position="790"/>
    </location>
</feature>
<reference evidence="3 4" key="1">
    <citation type="submission" date="2024-03" db="EMBL/GenBank/DDBJ databases">
        <title>Complete genome sequence of the green alga Chloropicon roscoffensis RCC1871.</title>
        <authorList>
            <person name="Lemieux C."/>
            <person name="Pombert J.-F."/>
            <person name="Otis C."/>
            <person name="Turmel M."/>
        </authorList>
    </citation>
    <scope>NUCLEOTIDE SEQUENCE [LARGE SCALE GENOMIC DNA]</scope>
    <source>
        <strain evidence="3 4">RCC1871</strain>
    </source>
</reference>
<dbReference type="PROSITE" id="PS50005">
    <property type="entry name" value="TPR"/>
    <property type="match status" value="4"/>
</dbReference>
<feature type="repeat" description="TPR" evidence="1">
    <location>
        <begin position="209"/>
        <end position="242"/>
    </location>
</feature>
<feature type="compositionally biased region" description="Polar residues" evidence="2">
    <location>
        <begin position="756"/>
        <end position="770"/>
    </location>
</feature>
<dbReference type="GO" id="GO:0097546">
    <property type="term" value="C:ciliary base"/>
    <property type="evidence" value="ECO:0007669"/>
    <property type="project" value="TreeGrafter"/>
</dbReference>
<feature type="repeat" description="TPR" evidence="1">
    <location>
        <begin position="598"/>
        <end position="631"/>
    </location>
</feature>
<dbReference type="InterPro" id="IPR011990">
    <property type="entry name" value="TPR-like_helical_dom_sf"/>
</dbReference>
<dbReference type="GO" id="GO:0097730">
    <property type="term" value="C:non-motile cilium"/>
    <property type="evidence" value="ECO:0007669"/>
    <property type="project" value="TreeGrafter"/>
</dbReference>
<dbReference type="GO" id="GO:0005814">
    <property type="term" value="C:centriole"/>
    <property type="evidence" value="ECO:0007669"/>
    <property type="project" value="TreeGrafter"/>
</dbReference>
<dbReference type="Pfam" id="PF13432">
    <property type="entry name" value="TPR_16"/>
    <property type="match status" value="1"/>
</dbReference>
<dbReference type="PANTHER" id="PTHR44117:SF1">
    <property type="entry name" value="INTRAFLAGELLAR TRANSPORT PROTEIN 88 HOMOLOG"/>
    <property type="match status" value="1"/>
</dbReference>
<sequence length="790" mass="87686">MYGGDGGAQQDDLYTGYDNQENDFAPSIEDELQTQSMGSFSKPAPPSTARLGTGMNPGTAARGGDDGPRPLTSVRAAGYSSQVRGKLNPLQAVTGQVAFTSVLKKPEQTFEQQCRTDEREVHRALEESASLSAKGDNSMALERAKEAAKLERALSKKREEHSSGDQINLDLTFSVCLNLGQEYHNNKLYSDALNVYTSLAKNKQFSQSGTVRLKMGNTYFEQGKFPNAIKMYRMSLDQIPTTSKFMKFKILRNIGLSFIRMGQYQDAVQALDSVVENIPDPVAAFNLLVCMHALGDSERMQTAFLKLLGIKAKSEVEEVEEVEEGEEDGGSIEIALAEDGLKREFRKRRNELQRYILTSARLIAPKVVPGREIEGYDWVVSHLTSHGFMELASQMDMAKALEFLSQKDFKSAVSCLKGFEKKQEDLKASAATNLSFLYFLESDVKNAEKYGKMATEVDRYNALALVNSGNCSFVKEDYEEARRMYAEAVNVEADCLEALYNLALANKSLGNLQCAHDAFRKVNSMIPESTDVMFQIGDILYVMGRHEEAVKWFEALNTAVPNDPGVLNMLGSLHCTLGDEAKALHFYLESHRIYPASMNVISWIGAFYAKSEMYEKAVPYFELATNIKPLEVKWKLMVASCYRRIGAFPLALRKYKEIHKETPDNVECLRYLVHLCNELGSREEVLGYARKLKKLENEKGGGKGGQRQGSPQQDSIAAAHHLGQRGGMQPPMMQRPVSRGGGGDPYAAGGLERPRSSVSAGRSGRNTPSKLAQEEDDWGNDELGDDLLPM</sequence>
<dbReference type="Proteomes" id="UP001472866">
    <property type="component" value="Chromosome 04"/>
</dbReference>
<dbReference type="GO" id="GO:1905515">
    <property type="term" value="P:non-motile cilium assembly"/>
    <property type="evidence" value="ECO:0007669"/>
    <property type="project" value="TreeGrafter"/>
</dbReference>